<dbReference type="AlphaFoldDB" id="A0A8C7RRM6"/>
<evidence type="ECO:0000313" key="2">
    <source>
        <dbReference type="Proteomes" id="UP000694395"/>
    </source>
</evidence>
<reference evidence="1" key="3">
    <citation type="submission" date="2025-09" db="UniProtKB">
        <authorList>
            <consortium name="Ensembl"/>
        </authorList>
    </citation>
    <scope>IDENTIFICATION</scope>
</reference>
<proteinExistence type="predicted"/>
<dbReference type="SUPFAM" id="SSF52799">
    <property type="entry name" value="(Phosphotyrosine protein) phosphatases II"/>
    <property type="match status" value="1"/>
</dbReference>
<evidence type="ECO:0000313" key="1">
    <source>
        <dbReference type="Ensembl" id="ENSOMYP00000057441.2"/>
    </source>
</evidence>
<dbReference type="InterPro" id="IPR029021">
    <property type="entry name" value="Prot-tyrosine_phosphatase-like"/>
</dbReference>
<reference evidence="1" key="1">
    <citation type="submission" date="2020-07" db="EMBL/GenBank/DDBJ databases">
        <title>A long reads based de novo assembly of the rainbow trout Arlee double haploid line genome.</title>
        <authorList>
            <person name="Gao G."/>
            <person name="Palti Y."/>
        </authorList>
    </citation>
    <scope>NUCLEOTIDE SEQUENCE [LARGE SCALE GENOMIC DNA]</scope>
</reference>
<dbReference type="GeneTree" id="ENSGT00990000213460"/>
<accession>A0A8C7RRM6</accession>
<reference evidence="1" key="2">
    <citation type="submission" date="2025-08" db="UniProtKB">
        <authorList>
            <consortium name="Ensembl"/>
        </authorList>
    </citation>
    <scope>IDENTIFICATION</scope>
</reference>
<name>A0A8C7RRM6_ONCMY</name>
<protein>
    <submittedName>
        <fullName evidence="1">Uncharacterized protein</fullName>
    </submittedName>
</protein>
<organism evidence="1 2">
    <name type="scientific">Oncorhynchus mykiss</name>
    <name type="common">Rainbow trout</name>
    <name type="synonym">Salmo gairdneri</name>
    <dbReference type="NCBI Taxonomy" id="8022"/>
    <lineage>
        <taxon>Eukaryota</taxon>
        <taxon>Metazoa</taxon>
        <taxon>Chordata</taxon>
        <taxon>Craniata</taxon>
        <taxon>Vertebrata</taxon>
        <taxon>Euteleostomi</taxon>
        <taxon>Actinopterygii</taxon>
        <taxon>Neopterygii</taxon>
        <taxon>Teleostei</taxon>
        <taxon>Protacanthopterygii</taxon>
        <taxon>Salmoniformes</taxon>
        <taxon>Salmonidae</taxon>
        <taxon>Salmoninae</taxon>
        <taxon>Oncorhynchus</taxon>
    </lineage>
</organism>
<keyword evidence="2" id="KW-1185">Reference proteome</keyword>
<sequence length="146" mass="16995">MCCVGFSQNITHCIQDIKLISLPYFLQFYFSSIPQFFLGRPIKLARLALPQITSYYLYLLDNCIRHLVCLCEKSLCPLWRNKLFSNPLFSQYIKGGVAVYCIHGHGRTGTMLAKTRKISGTDEIRRVNNTVYHGLLYIMMHYFQNK</sequence>
<dbReference type="Ensembl" id="ENSOMYT00000062534.2">
    <property type="protein sequence ID" value="ENSOMYP00000057441.2"/>
    <property type="gene ID" value="ENSOMYG00000026490.2"/>
</dbReference>
<dbReference type="Proteomes" id="UP000694395">
    <property type="component" value="Chromosome 19"/>
</dbReference>